<sequence length="451" mass="50866">MSVTHPLLKKLKGFIISLRSKDETVTDINQLLQPVCETIEWIFFYGLQASTSWFGQPKTEYWAWISKIQSLPDKNRLNSMLLMTIEAAKKNNKTHHDIGRGRCFIRSALNKKLLTILVQLLKSYPDFRRIWYTDCDSILGNEILSEILLSLLLELQAVEFKLQLKNSSFLDVTWELPVYKQYELVPSQDLGLDIRRVHGYPLVTQVDPNSVAGEDGKVLVGDVLDEMCGECLRGVGKSGVYFIYNQYENKPIQMSVMKGKGRDGNVYGPIGRLMDLCDLGELSPATPTSPISPSPWEESHRQPPPEALLPEEIEDRIPVHNSDGSAVYETVYLGKAALGKDGRVDLVEFGVANVLSQRNESQTVLLELGEKDVTVTNKASGQVVVQHLFTEISACGRRTDTMKYYAFIAGETYCSLAERFMCHVFEAKSEEEAKMILRTIAQGFERTHLMT</sequence>
<evidence type="ECO:0000313" key="4">
    <source>
        <dbReference type="EMBL" id="KAH3871453.1"/>
    </source>
</evidence>
<dbReference type="EMBL" id="JAIWYP010000002">
    <property type="protein sequence ID" value="KAH3871453.1"/>
    <property type="molecule type" value="Genomic_DNA"/>
</dbReference>
<feature type="compositionally biased region" description="Low complexity" evidence="1">
    <location>
        <begin position="284"/>
        <end position="296"/>
    </location>
</feature>
<gene>
    <name evidence="4" type="ORF">DPMN_034655</name>
</gene>
<dbReference type="InterPro" id="IPR036034">
    <property type="entry name" value="PDZ_sf"/>
</dbReference>
<dbReference type="InterPro" id="IPR006020">
    <property type="entry name" value="PTB/PI_dom"/>
</dbReference>
<evidence type="ECO:0000259" key="2">
    <source>
        <dbReference type="PROSITE" id="PS01179"/>
    </source>
</evidence>
<keyword evidence="5" id="KW-1185">Reference proteome</keyword>
<evidence type="ECO:0008006" key="6">
    <source>
        <dbReference type="Google" id="ProtNLM"/>
    </source>
</evidence>
<dbReference type="SUPFAM" id="SSF50156">
    <property type="entry name" value="PDZ domain-like"/>
    <property type="match status" value="1"/>
</dbReference>
<accession>A0A9D4RL66</accession>
<feature type="domain" description="RUN" evidence="3">
    <location>
        <begin position="26"/>
        <end position="167"/>
    </location>
</feature>
<feature type="region of interest" description="Disordered" evidence="1">
    <location>
        <begin position="284"/>
        <end position="305"/>
    </location>
</feature>
<dbReference type="InterPro" id="IPR004012">
    <property type="entry name" value="Run_dom"/>
</dbReference>
<dbReference type="CDD" id="cd00136">
    <property type="entry name" value="PDZ_canonical"/>
    <property type="match status" value="1"/>
</dbReference>
<dbReference type="Gene3D" id="2.30.42.10">
    <property type="match status" value="1"/>
</dbReference>
<comment type="caution">
    <text evidence="4">The sequence shown here is derived from an EMBL/GenBank/DDBJ whole genome shotgun (WGS) entry which is preliminary data.</text>
</comment>
<dbReference type="Gene3D" id="1.20.58.900">
    <property type="match status" value="1"/>
</dbReference>
<dbReference type="Pfam" id="PF02759">
    <property type="entry name" value="RUN"/>
    <property type="match status" value="1"/>
</dbReference>
<evidence type="ECO:0000259" key="3">
    <source>
        <dbReference type="PROSITE" id="PS50826"/>
    </source>
</evidence>
<proteinExistence type="predicted"/>
<dbReference type="Gene3D" id="2.30.29.30">
    <property type="entry name" value="Pleckstrin-homology domain (PH domain)/Phosphotyrosine-binding domain (PTB)"/>
    <property type="match status" value="1"/>
</dbReference>
<protein>
    <recommendedName>
        <fullName evidence="6">PID domain-containing protein</fullName>
    </recommendedName>
</protein>
<evidence type="ECO:0000313" key="5">
    <source>
        <dbReference type="Proteomes" id="UP000828390"/>
    </source>
</evidence>
<reference evidence="4" key="2">
    <citation type="submission" date="2020-11" db="EMBL/GenBank/DDBJ databases">
        <authorList>
            <person name="McCartney M.A."/>
            <person name="Auch B."/>
            <person name="Kono T."/>
            <person name="Mallez S."/>
            <person name="Becker A."/>
            <person name="Gohl D.M."/>
            <person name="Silverstein K.A.T."/>
            <person name="Koren S."/>
            <person name="Bechman K.B."/>
            <person name="Herman A."/>
            <person name="Abrahante J.E."/>
            <person name="Garbe J."/>
        </authorList>
    </citation>
    <scope>NUCLEOTIDE SEQUENCE</scope>
    <source>
        <strain evidence="4">Duluth1</strain>
        <tissue evidence="4">Whole animal</tissue>
    </source>
</reference>
<dbReference type="InterPro" id="IPR011993">
    <property type="entry name" value="PH-like_dom_sf"/>
</dbReference>
<reference evidence="4" key="1">
    <citation type="journal article" date="2019" name="bioRxiv">
        <title>The Genome of the Zebra Mussel, Dreissena polymorpha: A Resource for Invasive Species Research.</title>
        <authorList>
            <person name="McCartney M.A."/>
            <person name="Auch B."/>
            <person name="Kono T."/>
            <person name="Mallez S."/>
            <person name="Zhang Y."/>
            <person name="Obille A."/>
            <person name="Becker A."/>
            <person name="Abrahante J.E."/>
            <person name="Garbe J."/>
            <person name="Badalamenti J.P."/>
            <person name="Herman A."/>
            <person name="Mangelson H."/>
            <person name="Liachko I."/>
            <person name="Sullivan S."/>
            <person name="Sone E.D."/>
            <person name="Koren S."/>
            <person name="Silverstein K.A.T."/>
            <person name="Beckman K.B."/>
            <person name="Gohl D.M."/>
        </authorList>
    </citation>
    <scope>NUCLEOTIDE SEQUENCE</scope>
    <source>
        <strain evidence="4">Duluth1</strain>
        <tissue evidence="4">Whole animal</tissue>
    </source>
</reference>
<dbReference type="Proteomes" id="UP000828390">
    <property type="component" value="Unassembled WGS sequence"/>
</dbReference>
<dbReference type="SUPFAM" id="SSF140741">
    <property type="entry name" value="RUN domain-like"/>
    <property type="match status" value="1"/>
</dbReference>
<evidence type="ECO:0000256" key="1">
    <source>
        <dbReference type="SAM" id="MobiDB-lite"/>
    </source>
</evidence>
<organism evidence="4 5">
    <name type="scientific">Dreissena polymorpha</name>
    <name type="common">Zebra mussel</name>
    <name type="synonym">Mytilus polymorpha</name>
    <dbReference type="NCBI Taxonomy" id="45954"/>
    <lineage>
        <taxon>Eukaryota</taxon>
        <taxon>Metazoa</taxon>
        <taxon>Spiralia</taxon>
        <taxon>Lophotrochozoa</taxon>
        <taxon>Mollusca</taxon>
        <taxon>Bivalvia</taxon>
        <taxon>Autobranchia</taxon>
        <taxon>Heteroconchia</taxon>
        <taxon>Euheterodonta</taxon>
        <taxon>Imparidentia</taxon>
        <taxon>Neoheterodontei</taxon>
        <taxon>Myida</taxon>
        <taxon>Dreissenoidea</taxon>
        <taxon>Dreissenidae</taxon>
        <taxon>Dreissena</taxon>
    </lineage>
</organism>
<feature type="domain" description="PID" evidence="2">
    <location>
        <begin position="328"/>
        <end position="445"/>
    </location>
</feature>
<dbReference type="PROSITE" id="PS01179">
    <property type="entry name" value="PID"/>
    <property type="match status" value="1"/>
</dbReference>
<dbReference type="PANTHER" id="PTHR46753:SF3">
    <property type="entry name" value="PDZ DOMAIN-CONTAINING PROTEIN"/>
    <property type="match status" value="1"/>
</dbReference>
<name>A0A9D4RL66_DREPO</name>
<dbReference type="PROSITE" id="PS50826">
    <property type="entry name" value="RUN"/>
    <property type="match status" value="1"/>
</dbReference>
<dbReference type="PANTHER" id="PTHR46753">
    <property type="entry name" value="FYVE AND COILED-COIL DOMAIN-CONTAINING PROTEIN 1"/>
    <property type="match status" value="1"/>
</dbReference>
<dbReference type="InterPro" id="IPR037213">
    <property type="entry name" value="Run_dom_sf"/>
</dbReference>
<dbReference type="AlphaFoldDB" id="A0A9D4RL66"/>
<dbReference type="SUPFAM" id="SSF50729">
    <property type="entry name" value="PH domain-like"/>
    <property type="match status" value="1"/>
</dbReference>
<dbReference type="Pfam" id="PF00640">
    <property type="entry name" value="PID"/>
    <property type="match status" value="1"/>
</dbReference>